<comment type="pathway">
    <text evidence="1 8">Cofactor biosynthesis; ubiquinone biosynthesis.</text>
</comment>
<dbReference type="OrthoDB" id="275371at2759"/>
<comment type="subunit">
    <text evidence="8">Component of a multi-subunit COQ enzyme complex, composed of at least COQ3, COQ4, COQ5, COQ6, COQ7 and COQ9.</text>
</comment>
<gene>
    <name evidence="8" type="primary">COQ7</name>
    <name evidence="9" type="ORF">FA10DRAFT_231588</name>
</gene>
<keyword evidence="3 8" id="KW-0479">Metal-binding</keyword>
<dbReference type="Proteomes" id="UP000245768">
    <property type="component" value="Unassembled WGS sequence"/>
</dbReference>
<evidence type="ECO:0000313" key="10">
    <source>
        <dbReference type="Proteomes" id="UP000245768"/>
    </source>
</evidence>
<evidence type="ECO:0000256" key="3">
    <source>
        <dbReference type="ARBA" id="ARBA00022723"/>
    </source>
</evidence>
<evidence type="ECO:0000256" key="2">
    <source>
        <dbReference type="ARBA" id="ARBA00022688"/>
    </source>
</evidence>
<dbReference type="GO" id="GO:0008682">
    <property type="term" value="F:3-demethoxyubiquinol 3-hydroxylase activity"/>
    <property type="evidence" value="ECO:0007669"/>
    <property type="project" value="UniProtKB-EC"/>
</dbReference>
<keyword evidence="7 8" id="KW-0472">Membrane</keyword>
<keyword evidence="5 8" id="KW-0408">Iron</keyword>
<sequence>MVRLASSARPSRLRDVSSLRFNSTLASAAYTAPTSQDVSTSKTAEELNPIDRRRLESMLRVDHAGEVAANTIYAAQARVFSSIMGDAKTAKMCEEMWETEKKHLAVAKRLLDQHRTRPSFLMPVWGAAGSVLGSATALLGKEAAMACTEAVETVIGEHYDDQLQHLSRMEEAHPSLKLLSRVIVEFRDDELEHLDTAVEHDAQQAPAHALLSAIIGFGCKGAIQIAKRL</sequence>
<dbReference type="GO" id="GO:0016709">
    <property type="term" value="F:oxidoreductase activity, acting on paired donors, with incorporation or reduction of molecular oxygen, NAD(P)H as one donor, and incorporation of one atom of oxygen"/>
    <property type="evidence" value="ECO:0007669"/>
    <property type="project" value="UniProtKB-UniRule"/>
</dbReference>
<dbReference type="InterPro" id="IPR011566">
    <property type="entry name" value="Ubq_synth_Coq7"/>
</dbReference>
<evidence type="ECO:0000313" key="9">
    <source>
        <dbReference type="EMBL" id="PWN89246.1"/>
    </source>
</evidence>
<dbReference type="GO" id="GO:0006744">
    <property type="term" value="P:ubiquinone biosynthetic process"/>
    <property type="evidence" value="ECO:0007669"/>
    <property type="project" value="UniProtKB-UniRule"/>
</dbReference>
<dbReference type="Gene3D" id="1.20.1260.10">
    <property type="match status" value="1"/>
</dbReference>
<dbReference type="UniPathway" id="UPA00232"/>
<protein>
    <recommendedName>
        <fullName evidence="8">5-demethoxyubiquinone hydroxylase, mitochondrial</fullName>
        <shortName evidence="8">DMQ hydroxylase</shortName>
        <ecNumber evidence="8">1.14.99.60</ecNumber>
    </recommendedName>
    <alternativeName>
        <fullName evidence="8">Ubiquinone biosynthesis monooxygenase COQ7</fullName>
    </alternativeName>
</protein>
<evidence type="ECO:0000256" key="7">
    <source>
        <dbReference type="ARBA" id="ARBA00023136"/>
    </source>
</evidence>
<dbReference type="InParanoid" id="A0A316YJJ4"/>
<reference evidence="9" key="1">
    <citation type="journal article" date="2018" name="Mol. Biol. Evol.">
        <title>Broad Genomic Sampling Reveals a Smut Pathogenic Ancestry of the Fungal Clade Ustilaginomycotina.</title>
        <authorList>
            <person name="Kijpornyongpan T."/>
            <person name="Mondo S.J."/>
            <person name="Barry K."/>
            <person name="Sandor L."/>
            <person name="Lee J."/>
            <person name="Lipzen A."/>
            <person name="Pangilinan J."/>
            <person name="LaButti K."/>
            <person name="Hainaut M."/>
            <person name="Henrissat B."/>
            <person name="Grigoriev I.V."/>
            <person name="Spatafora J.W."/>
            <person name="Aime M.C."/>
        </authorList>
    </citation>
    <scope>NUCLEOTIDE SEQUENCE [LARGE SCALE GENOMIC DNA]</scope>
    <source>
        <strain evidence="9">MCA 4198</strain>
    </source>
</reference>
<dbReference type="HAMAP" id="MF_01658">
    <property type="entry name" value="COQ7"/>
    <property type="match status" value="1"/>
</dbReference>
<keyword evidence="10" id="KW-1185">Reference proteome</keyword>
<evidence type="ECO:0000256" key="5">
    <source>
        <dbReference type="ARBA" id="ARBA00023004"/>
    </source>
</evidence>
<dbReference type="EC" id="1.14.99.60" evidence="8"/>
<keyword evidence="8" id="KW-0496">Mitochondrion</keyword>
<feature type="binding site" evidence="8">
    <location>
        <position position="152"/>
    </location>
    <ligand>
        <name>Fe cation</name>
        <dbReference type="ChEBI" id="CHEBI:24875"/>
        <label>2</label>
    </ligand>
</feature>
<comment type="subcellular location">
    <subcellularLocation>
        <location evidence="8">Mitochondrion inner membrane</location>
        <topology evidence="8">Peripheral membrane protein</topology>
        <orientation evidence="8">Matrix side</orientation>
    </subcellularLocation>
</comment>
<keyword evidence="6 8" id="KW-0503">Monooxygenase</keyword>
<accession>A0A316YJJ4</accession>
<evidence type="ECO:0000256" key="1">
    <source>
        <dbReference type="ARBA" id="ARBA00004749"/>
    </source>
</evidence>
<comment type="function">
    <text evidence="8">Catalyzes the hydroxylation of 2-polyprenyl-3-methyl-6-methoxy-1,4-benzoquinol (DMQH2) during ubiquinone biosynthesis. Has also a structural role in the COQ enzyme complex, stabilizing other COQ polypeptides.</text>
</comment>
<feature type="binding site" evidence="8">
    <location>
        <position position="193"/>
    </location>
    <ligand>
        <name>Fe cation</name>
        <dbReference type="ChEBI" id="CHEBI:24875"/>
        <label>2</label>
    </ligand>
</feature>
<feature type="binding site" evidence="8">
    <location>
        <position position="100"/>
    </location>
    <ligand>
        <name>Fe cation</name>
        <dbReference type="ChEBI" id="CHEBI:24875"/>
        <label>1</label>
    </ligand>
</feature>
<dbReference type="GO" id="GO:0046872">
    <property type="term" value="F:metal ion binding"/>
    <property type="evidence" value="ECO:0007669"/>
    <property type="project" value="UniProtKB-KW"/>
</dbReference>
<keyword evidence="8" id="KW-0999">Mitochondrion inner membrane</keyword>
<feature type="binding site" evidence="8">
    <location>
        <position position="103"/>
    </location>
    <ligand>
        <name>Fe cation</name>
        <dbReference type="ChEBI" id="CHEBI:24875"/>
        <label>1</label>
    </ligand>
</feature>
<organism evidence="9 10">
    <name type="scientific">Acaromyces ingoldii</name>
    <dbReference type="NCBI Taxonomy" id="215250"/>
    <lineage>
        <taxon>Eukaryota</taxon>
        <taxon>Fungi</taxon>
        <taxon>Dikarya</taxon>
        <taxon>Basidiomycota</taxon>
        <taxon>Ustilaginomycotina</taxon>
        <taxon>Exobasidiomycetes</taxon>
        <taxon>Exobasidiales</taxon>
        <taxon>Cryptobasidiaceae</taxon>
        <taxon>Acaromyces</taxon>
    </lineage>
</organism>
<comment type="cofactor">
    <cofactor evidence="8">
        <name>Fe cation</name>
        <dbReference type="ChEBI" id="CHEBI:24875"/>
    </cofactor>
    <text evidence="8">Binds 2 iron ions per subunit.</text>
</comment>
<dbReference type="PANTHER" id="PTHR11237:SF4">
    <property type="entry name" value="5-DEMETHOXYUBIQUINONE HYDROXYLASE, MITOCHONDRIAL"/>
    <property type="match status" value="1"/>
</dbReference>
<dbReference type="InterPro" id="IPR009078">
    <property type="entry name" value="Ferritin-like_SF"/>
</dbReference>
<feature type="binding site" evidence="8">
    <location>
        <position position="100"/>
    </location>
    <ligand>
        <name>Fe cation</name>
        <dbReference type="ChEBI" id="CHEBI:24875"/>
        <label>2</label>
    </ligand>
</feature>
<dbReference type="Pfam" id="PF03232">
    <property type="entry name" value="COQ7"/>
    <property type="match status" value="1"/>
</dbReference>
<comment type="similarity">
    <text evidence="8">Belongs to the COQ7 family.</text>
</comment>
<dbReference type="EMBL" id="KZ819637">
    <property type="protein sequence ID" value="PWN89246.1"/>
    <property type="molecule type" value="Genomic_DNA"/>
</dbReference>
<dbReference type="FunCoup" id="A0A316YJJ4">
    <property type="interactions" value="188"/>
</dbReference>
<dbReference type="SUPFAM" id="SSF47240">
    <property type="entry name" value="Ferritin-like"/>
    <property type="match status" value="1"/>
</dbReference>
<comment type="catalytic activity">
    <reaction evidence="8">
        <text>a 5-methoxy-2-methyl-3-(all-trans-polyprenyl)benzene-1,4-diol + AH2 + O2 = a 3-demethylubiquinol + A + H2O</text>
        <dbReference type="Rhea" id="RHEA:50908"/>
        <dbReference type="Rhea" id="RHEA-COMP:10859"/>
        <dbReference type="Rhea" id="RHEA-COMP:10914"/>
        <dbReference type="ChEBI" id="CHEBI:13193"/>
        <dbReference type="ChEBI" id="CHEBI:15377"/>
        <dbReference type="ChEBI" id="CHEBI:15379"/>
        <dbReference type="ChEBI" id="CHEBI:17499"/>
        <dbReference type="ChEBI" id="CHEBI:84167"/>
        <dbReference type="ChEBI" id="CHEBI:84422"/>
        <dbReference type="EC" id="1.14.99.60"/>
    </reaction>
</comment>
<dbReference type="AlphaFoldDB" id="A0A316YJJ4"/>
<feature type="binding site" evidence="8">
    <location>
        <position position="190"/>
    </location>
    <ligand>
        <name>Fe cation</name>
        <dbReference type="ChEBI" id="CHEBI:24875"/>
        <label>2</label>
    </ligand>
</feature>
<dbReference type="InterPro" id="IPR012347">
    <property type="entry name" value="Ferritin-like"/>
</dbReference>
<dbReference type="GO" id="GO:0031314">
    <property type="term" value="C:extrinsic component of mitochondrial inner membrane"/>
    <property type="evidence" value="ECO:0007669"/>
    <property type="project" value="UniProtKB-UniRule"/>
</dbReference>
<dbReference type="STRING" id="215250.A0A316YJJ4"/>
<feature type="binding site" evidence="8">
    <location>
        <position position="66"/>
    </location>
    <ligand>
        <name>Fe cation</name>
        <dbReference type="ChEBI" id="CHEBI:24875"/>
        <label>1</label>
    </ligand>
</feature>
<name>A0A316YJJ4_9BASI</name>
<keyword evidence="4 8" id="KW-0560">Oxidoreductase</keyword>
<keyword evidence="2 8" id="KW-0831">Ubiquinone biosynthesis</keyword>
<evidence type="ECO:0000256" key="4">
    <source>
        <dbReference type="ARBA" id="ARBA00023002"/>
    </source>
</evidence>
<evidence type="ECO:0000256" key="6">
    <source>
        <dbReference type="ARBA" id="ARBA00023033"/>
    </source>
</evidence>
<dbReference type="CDD" id="cd01042">
    <property type="entry name" value="DMQH"/>
    <property type="match status" value="1"/>
</dbReference>
<proteinExistence type="inferred from homology"/>
<feature type="binding site" evidence="8">
    <location>
        <position position="190"/>
    </location>
    <ligand>
        <name>Fe cation</name>
        <dbReference type="ChEBI" id="CHEBI:24875"/>
        <label>1</label>
    </ligand>
</feature>
<evidence type="ECO:0000256" key="8">
    <source>
        <dbReference type="HAMAP-Rule" id="MF_03194"/>
    </source>
</evidence>
<dbReference type="PANTHER" id="PTHR11237">
    <property type="entry name" value="COENZYME Q10 BIOSYNTHESIS PROTEIN 7"/>
    <property type="match status" value="1"/>
</dbReference>